<reference evidence="1 2" key="1">
    <citation type="submission" date="2021-06" db="EMBL/GenBank/DDBJ databases">
        <authorList>
            <person name="Kallberg Y."/>
            <person name="Tangrot J."/>
            <person name="Rosling A."/>
        </authorList>
    </citation>
    <scope>NUCLEOTIDE SEQUENCE [LARGE SCALE GENOMIC DNA]</scope>
    <source>
        <strain evidence="1 2">120-4 pot B 10/14</strain>
    </source>
</reference>
<protein>
    <submittedName>
        <fullName evidence="1">3944_t:CDS:1</fullName>
    </submittedName>
</protein>
<feature type="non-terminal residue" evidence="1">
    <location>
        <position position="1"/>
    </location>
</feature>
<comment type="caution">
    <text evidence="1">The sequence shown here is derived from an EMBL/GenBank/DDBJ whole genome shotgun (WGS) entry which is preliminary data.</text>
</comment>
<proteinExistence type="predicted"/>
<dbReference type="Proteomes" id="UP000789901">
    <property type="component" value="Unassembled WGS sequence"/>
</dbReference>
<gene>
    <name evidence="1" type="ORF">GMARGA_LOCUS20092</name>
</gene>
<evidence type="ECO:0000313" key="1">
    <source>
        <dbReference type="EMBL" id="CAG8783696.1"/>
    </source>
</evidence>
<keyword evidence="2" id="KW-1185">Reference proteome</keyword>
<sequence>PNFIAKVQNYQDDKIKITVHELAHGKNENNKCLNRESEASKEDFICELKCSIQWYILLIPDNQNFNNSSRLLITTTYLKAIGQGAYFGNLEQGFENKVSVADTKESGIGDDESSWIKFQLTFTHSVYKSM</sequence>
<name>A0ABN7VL73_GIGMA</name>
<organism evidence="1 2">
    <name type="scientific">Gigaspora margarita</name>
    <dbReference type="NCBI Taxonomy" id="4874"/>
    <lineage>
        <taxon>Eukaryota</taxon>
        <taxon>Fungi</taxon>
        <taxon>Fungi incertae sedis</taxon>
        <taxon>Mucoromycota</taxon>
        <taxon>Glomeromycotina</taxon>
        <taxon>Glomeromycetes</taxon>
        <taxon>Diversisporales</taxon>
        <taxon>Gigasporaceae</taxon>
        <taxon>Gigaspora</taxon>
    </lineage>
</organism>
<accession>A0ABN7VL73</accession>
<evidence type="ECO:0000313" key="2">
    <source>
        <dbReference type="Proteomes" id="UP000789901"/>
    </source>
</evidence>
<dbReference type="EMBL" id="CAJVQB010017312">
    <property type="protein sequence ID" value="CAG8783696.1"/>
    <property type="molecule type" value="Genomic_DNA"/>
</dbReference>